<dbReference type="SUPFAM" id="SSF51905">
    <property type="entry name" value="FAD/NAD(P)-binding domain"/>
    <property type="match status" value="1"/>
</dbReference>
<evidence type="ECO:0000256" key="3">
    <source>
        <dbReference type="ARBA" id="ARBA00022827"/>
    </source>
</evidence>
<evidence type="ECO:0000313" key="11">
    <source>
        <dbReference type="EMBL" id="MDX5894678.1"/>
    </source>
</evidence>
<feature type="active site" description="Proton acceptor" evidence="5">
    <location>
        <position position="445"/>
    </location>
</feature>
<evidence type="ECO:0000313" key="12">
    <source>
        <dbReference type="Proteomes" id="UP000025229"/>
    </source>
</evidence>
<proteinExistence type="inferred from homology"/>
<evidence type="ECO:0000259" key="8">
    <source>
        <dbReference type="Pfam" id="PF02852"/>
    </source>
</evidence>
<keyword evidence="2" id="KW-0285">Flavoprotein</keyword>
<reference evidence="10 12" key="1">
    <citation type="submission" date="2014-03" db="EMBL/GenBank/DDBJ databases">
        <title>Complete genome sequence of the Radio-Resistant Rubrobacter radiotolerans RSPS-4.</title>
        <authorList>
            <person name="Egas C.C."/>
            <person name="Barroso C.C."/>
            <person name="Froufe H.J.C."/>
            <person name="Pacheco J.J."/>
            <person name="Albuquerque L.L."/>
            <person name="da Costa M.M.S."/>
        </authorList>
    </citation>
    <scope>NUCLEOTIDE SEQUENCE [LARGE SCALE GENOMIC DNA]</scope>
    <source>
        <strain evidence="10 12">RSPS-4</strain>
    </source>
</reference>
<feature type="domain" description="FAD/NAD(P)-binding" evidence="9">
    <location>
        <begin position="9"/>
        <end position="326"/>
    </location>
</feature>
<organism evidence="10 12">
    <name type="scientific">Rubrobacter radiotolerans</name>
    <name type="common">Arthrobacter radiotolerans</name>
    <dbReference type="NCBI Taxonomy" id="42256"/>
    <lineage>
        <taxon>Bacteria</taxon>
        <taxon>Bacillati</taxon>
        <taxon>Actinomycetota</taxon>
        <taxon>Rubrobacteria</taxon>
        <taxon>Rubrobacterales</taxon>
        <taxon>Rubrobacteraceae</taxon>
        <taxon>Rubrobacter</taxon>
    </lineage>
</organism>
<evidence type="ECO:0000256" key="7">
    <source>
        <dbReference type="PIRSR" id="PIRSR000350-4"/>
    </source>
</evidence>
<dbReference type="HOGENOM" id="CLU_016755_1_2_11"/>
<dbReference type="Proteomes" id="UP000025229">
    <property type="component" value="Chromosome"/>
</dbReference>
<dbReference type="InterPro" id="IPR004099">
    <property type="entry name" value="Pyr_nucl-diS_OxRdtase_dimer"/>
</dbReference>
<dbReference type="FunFam" id="3.30.390.30:FF:000001">
    <property type="entry name" value="Dihydrolipoyl dehydrogenase"/>
    <property type="match status" value="1"/>
</dbReference>
<dbReference type="InterPro" id="IPR016156">
    <property type="entry name" value="FAD/NAD-linked_Rdtase_dimer_sf"/>
</dbReference>
<reference evidence="11" key="2">
    <citation type="submission" date="2023-11" db="EMBL/GenBank/DDBJ databases">
        <title>MicrobeMod: A computational toolkit for identifying prokaryotic methylation and restriction-modification with nanopore sequencing.</title>
        <authorList>
            <person name="Crits-Christoph A."/>
            <person name="Kang S.C."/>
            <person name="Lee H."/>
            <person name="Ostrov N."/>
        </authorList>
    </citation>
    <scope>NUCLEOTIDE SEQUENCE</scope>
    <source>
        <strain evidence="11">ATCC 51242</strain>
    </source>
</reference>
<keyword evidence="10" id="KW-0670">Pyruvate</keyword>
<dbReference type="InterPro" id="IPR036188">
    <property type="entry name" value="FAD/NAD-bd_sf"/>
</dbReference>
<dbReference type="STRING" id="42256.RradSPS_1990"/>
<dbReference type="GO" id="GO:0050660">
    <property type="term" value="F:flavin adenine dinucleotide binding"/>
    <property type="evidence" value="ECO:0007669"/>
    <property type="project" value="TreeGrafter"/>
</dbReference>
<dbReference type="GO" id="GO:0003955">
    <property type="term" value="F:NAD(P)H dehydrogenase (quinone) activity"/>
    <property type="evidence" value="ECO:0007669"/>
    <property type="project" value="TreeGrafter"/>
</dbReference>
<comment type="cofactor">
    <cofactor evidence="6">
        <name>FAD</name>
        <dbReference type="ChEBI" id="CHEBI:57692"/>
    </cofactor>
    <text evidence="6">Binds 1 FAD per subunit.</text>
</comment>
<evidence type="ECO:0000313" key="10">
    <source>
        <dbReference type="EMBL" id="AHY47273.1"/>
    </source>
</evidence>
<dbReference type="OrthoDB" id="9800167at2"/>
<dbReference type="eggNOG" id="COG1249">
    <property type="taxonomic scope" value="Bacteria"/>
</dbReference>
<feature type="binding site" evidence="6">
    <location>
        <begin position="319"/>
        <end position="322"/>
    </location>
    <ligand>
        <name>FAD</name>
        <dbReference type="ChEBI" id="CHEBI:57692"/>
    </ligand>
</feature>
<keyword evidence="4" id="KW-0560">Oxidoreductase</keyword>
<dbReference type="InterPro" id="IPR023753">
    <property type="entry name" value="FAD/NAD-binding_dom"/>
</dbReference>
<keyword evidence="6" id="KW-0520">NAD</keyword>
<dbReference type="Pfam" id="PF02852">
    <property type="entry name" value="Pyr_redox_dim"/>
    <property type="match status" value="1"/>
</dbReference>
<evidence type="ECO:0000256" key="4">
    <source>
        <dbReference type="ARBA" id="ARBA00023002"/>
    </source>
</evidence>
<dbReference type="Pfam" id="PF07992">
    <property type="entry name" value="Pyr_redox_2"/>
    <property type="match status" value="1"/>
</dbReference>
<accession>A0A023X4J9</accession>
<dbReference type="PATRIC" id="fig|42256.3.peg.2027"/>
<dbReference type="Gene3D" id="3.50.50.60">
    <property type="entry name" value="FAD/NAD(P)-binding domain"/>
    <property type="match status" value="2"/>
</dbReference>
<dbReference type="AlphaFoldDB" id="A0A023X4J9"/>
<dbReference type="EMBL" id="JAWXXX010000001">
    <property type="protein sequence ID" value="MDX5894678.1"/>
    <property type="molecule type" value="Genomic_DNA"/>
</dbReference>
<dbReference type="Gene3D" id="3.30.390.30">
    <property type="match status" value="1"/>
</dbReference>
<feature type="binding site" evidence="6">
    <location>
        <begin position="147"/>
        <end position="149"/>
    </location>
    <ligand>
        <name>FAD</name>
        <dbReference type="ChEBI" id="CHEBI:57692"/>
    </ligand>
</feature>
<feature type="binding site" evidence="6">
    <location>
        <begin position="184"/>
        <end position="191"/>
    </location>
    <ligand>
        <name>NAD(+)</name>
        <dbReference type="ChEBI" id="CHEBI:57540"/>
    </ligand>
</feature>
<keyword evidence="6" id="KW-0547">Nucleotide-binding</keyword>
<keyword evidence="12" id="KW-1185">Reference proteome</keyword>
<evidence type="ECO:0000259" key="9">
    <source>
        <dbReference type="Pfam" id="PF07992"/>
    </source>
</evidence>
<evidence type="ECO:0000256" key="5">
    <source>
        <dbReference type="PIRSR" id="PIRSR000350-2"/>
    </source>
</evidence>
<gene>
    <name evidence="10" type="ORF">RradSPS_1990</name>
    <name evidence="11" type="ORF">SIL72_11665</name>
</gene>
<dbReference type="EMBL" id="CP007514">
    <property type="protein sequence ID" value="AHY47273.1"/>
    <property type="molecule type" value="Genomic_DNA"/>
</dbReference>
<protein>
    <submittedName>
        <fullName evidence="11">Mercuric reductase</fullName>
    </submittedName>
    <submittedName>
        <fullName evidence="10">Pyruvate/2-oxoglutarate dehydrogenase complex dihydrolipoamide dehydrogenase (E3) component</fullName>
    </submittedName>
</protein>
<dbReference type="Proteomes" id="UP001281130">
    <property type="component" value="Unassembled WGS sequence"/>
</dbReference>
<evidence type="ECO:0000256" key="2">
    <source>
        <dbReference type="ARBA" id="ARBA00022630"/>
    </source>
</evidence>
<dbReference type="PANTHER" id="PTHR43014">
    <property type="entry name" value="MERCURIC REDUCTASE"/>
    <property type="match status" value="1"/>
</dbReference>
<dbReference type="PRINTS" id="PR00411">
    <property type="entry name" value="PNDRDTASEI"/>
</dbReference>
<evidence type="ECO:0000256" key="1">
    <source>
        <dbReference type="ARBA" id="ARBA00007532"/>
    </source>
</evidence>
<name>A0A023X4J9_RUBRA</name>
<dbReference type="PRINTS" id="PR00368">
    <property type="entry name" value="FADPNR"/>
</dbReference>
<dbReference type="PIRSF" id="PIRSF000350">
    <property type="entry name" value="Mercury_reductase_MerA"/>
    <property type="match status" value="1"/>
</dbReference>
<feature type="binding site" evidence="6">
    <location>
        <position position="313"/>
    </location>
    <ligand>
        <name>FAD</name>
        <dbReference type="ChEBI" id="CHEBI:57692"/>
    </ligand>
</feature>
<feature type="binding site" evidence="6">
    <location>
        <position position="55"/>
    </location>
    <ligand>
        <name>FAD</name>
        <dbReference type="ChEBI" id="CHEBI:57692"/>
    </ligand>
</feature>
<keyword evidence="3 6" id="KW-0274">FAD</keyword>
<dbReference type="RefSeq" id="WP_038682413.1">
    <property type="nucleotide sequence ID" value="NZ_CP007514.1"/>
</dbReference>
<feature type="domain" description="Pyridine nucleotide-disulphide oxidoreductase dimerisation" evidence="8">
    <location>
        <begin position="347"/>
        <end position="455"/>
    </location>
</feature>
<evidence type="ECO:0000256" key="6">
    <source>
        <dbReference type="PIRSR" id="PIRSR000350-3"/>
    </source>
</evidence>
<dbReference type="PANTHER" id="PTHR43014:SF2">
    <property type="entry name" value="MERCURIC REDUCTASE"/>
    <property type="match status" value="1"/>
</dbReference>
<dbReference type="InterPro" id="IPR001100">
    <property type="entry name" value="Pyr_nuc-diS_OxRdtase"/>
</dbReference>
<feature type="disulfide bond" description="Redox-active" evidence="7">
    <location>
        <begin position="46"/>
        <end position="51"/>
    </location>
</feature>
<sequence length="457" mass="48352">MAASADNYYDALIVGGGQAGIPLAYTLAAEGWSVALAEREQLGGSCVNFGCTPTKAAIASAKVAHTARRAGEFGVRVSGVSVDFAAVIERAAGISATSREGLESGFAGADNPRLLRGHARFTGKTDDGFTLDVGGTSVEARQVVIDTGSRTNVPPVEGLGEVEYLTAESWLSRTELPERLVILGGGYIGLEMAQFYRRMGSEVTVVIGSGDRVLAREDDEVSEAMRAILEDEGVGFLGGSRAERVERSGGELAVTLGDGREVRGTDLFVATGRSPNTDELGLEKIGLEAGKGGYIPVDERLRTEVEGVWAAGDVRGGPMFTHTAYDDFRVLASAMTSDGSHTTDRVVPYAVYTDPELGRAGMTEREAREAGREVEVLRFEMKNDGKSFEIGETKGFIKVIADARTEEILGCAVLASEGAELVHIYIDLMNAGAPTSVLRDAVHIHPTRAEAIQSAVS</sequence>
<dbReference type="SUPFAM" id="SSF55424">
    <property type="entry name" value="FAD/NAD-linked reductases, dimerisation (C-terminal) domain"/>
    <property type="match status" value="1"/>
</dbReference>
<dbReference type="KEGG" id="rrd:RradSPS_1990"/>
<comment type="similarity">
    <text evidence="1">Belongs to the class-I pyridine nucleotide-disulfide oxidoreductase family.</text>
</comment>
<feature type="binding site" evidence="6">
    <location>
        <position position="272"/>
    </location>
    <ligand>
        <name>NAD(+)</name>
        <dbReference type="ChEBI" id="CHEBI:57540"/>
    </ligand>
</feature>